<dbReference type="InterPro" id="IPR027417">
    <property type="entry name" value="P-loop_NTPase"/>
</dbReference>
<dbReference type="Proteomes" id="UP000277858">
    <property type="component" value="Chromosome"/>
</dbReference>
<evidence type="ECO:0000256" key="7">
    <source>
        <dbReference type="SAM" id="Phobius"/>
    </source>
</evidence>
<comment type="subcellular location">
    <subcellularLocation>
        <location evidence="1">Cell membrane</location>
        <topology evidence="1">Multi-pass membrane protein</topology>
    </subcellularLocation>
</comment>
<keyword evidence="2 7" id="KW-0812">Transmembrane</keyword>
<dbReference type="InterPro" id="IPR017871">
    <property type="entry name" value="ABC_transporter-like_CS"/>
</dbReference>
<dbReference type="GO" id="GO:0045454">
    <property type="term" value="P:cell redox homeostasis"/>
    <property type="evidence" value="ECO:0007669"/>
    <property type="project" value="InterPro"/>
</dbReference>
<dbReference type="GO" id="GO:0140359">
    <property type="term" value="F:ABC-type transporter activity"/>
    <property type="evidence" value="ECO:0007669"/>
    <property type="project" value="InterPro"/>
</dbReference>
<evidence type="ECO:0000256" key="6">
    <source>
        <dbReference type="ARBA" id="ARBA00023136"/>
    </source>
</evidence>
<dbReference type="PROSITE" id="PS50929">
    <property type="entry name" value="ABC_TM1F"/>
    <property type="match status" value="1"/>
</dbReference>
<dbReference type="SUPFAM" id="SSF52540">
    <property type="entry name" value="P-loop containing nucleoside triphosphate hydrolases"/>
    <property type="match status" value="1"/>
</dbReference>
<dbReference type="InterPro" id="IPR036640">
    <property type="entry name" value="ABC1_TM_sf"/>
</dbReference>
<reference evidence="10 11" key="1">
    <citation type="submission" date="2018-12" db="EMBL/GenBank/DDBJ databases">
        <authorList>
            <consortium name="Pathogen Informatics"/>
        </authorList>
    </citation>
    <scope>NUCLEOTIDE SEQUENCE [LARGE SCALE GENOMIC DNA]</scope>
    <source>
        <strain evidence="10 11">NCTC13652</strain>
    </source>
</reference>
<dbReference type="InterPro" id="IPR011527">
    <property type="entry name" value="ABC1_TM_dom"/>
</dbReference>
<dbReference type="EMBL" id="LR134473">
    <property type="protein sequence ID" value="VEI03063.1"/>
    <property type="molecule type" value="Genomic_DNA"/>
</dbReference>
<dbReference type="PANTHER" id="PTHR24221">
    <property type="entry name" value="ATP-BINDING CASSETTE SUB-FAMILY B"/>
    <property type="match status" value="1"/>
</dbReference>
<name>A0A3S4YWW7_9ACTN</name>
<proteinExistence type="predicted"/>
<dbReference type="GO" id="GO:0016887">
    <property type="term" value="F:ATP hydrolysis activity"/>
    <property type="evidence" value="ECO:0007669"/>
    <property type="project" value="InterPro"/>
</dbReference>
<dbReference type="GO" id="GO:0005886">
    <property type="term" value="C:plasma membrane"/>
    <property type="evidence" value="ECO:0007669"/>
    <property type="project" value="UniProtKB-SubCell"/>
</dbReference>
<dbReference type="InterPro" id="IPR014223">
    <property type="entry name" value="ABC_CydC/D"/>
</dbReference>
<dbReference type="RefSeq" id="WP_051238533.1">
    <property type="nucleotide sequence ID" value="NZ_LR134473.1"/>
</dbReference>
<feature type="domain" description="ABC transporter" evidence="8">
    <location>
        <begin position="351"/>
        <end position="547"/>
    </location>
</feature>
<dbReference type="PANTHER" id="PTHR24221:SF654">
    <property type="entry name" value="ATP-BINDING CASSETTE SUB-FAMILY B MEMBER 6"/>
    <property type="match status" value="1"/>
</dbReference>
<feature type="transmembrane region" description="Helical" evidence="7">
    <location>
        <begin position="138"/>
        <end position="159"/>
    </location>
</feature>
<feature type="domain" description="ABC transmembrane type-1" evidence="9">
    <location>
        <begin position="31"/>
        <end position="280"/>
    </location>
</feature>
<dbReference type="InterPro" id="IPR039421">
    <property type="entry name" value="Type_1_exporter"/>
</dbReference>
<dbReference type="InterPro" id="IPR003439">
    <property type="entry name" value="ABC_transporter-like_ATP-bd"/>
</dbReference>
<evidence type="ECO:0000256" key="3">
    <source>
        <dbReference type="ARBA" id="ARBA00022741"/>
    </source>
</evidence>
<organism evidence="10 11">
    <name type="scientific">Acidipropionibacterium jensenii</name>
    <dbReference type="NCBI Taxonomy" id="1749"/>
    <lineage>
        <taxon>Bacteria</taxon>
        <taxon>Bacillati</taxon>
        <taxon>Actinomycetota</taxon>
        <taxon>Actinomycetes</taxon>
        <taxon>Propionibacteriales</taxon>
        <taxon>Propionibacteriaceae</taxon>
        <taxon>Acidipropionibacterium</taxon>
    </lineage>
</organism>
<dbReference type="PROSITE" id="PS00211">
    <property type="entry name" value="ABC_TRANSPORTER_1"/>
    <property type="match status" value="1"/>
</dbReference>
<feature type="transmembrane region" description="Helical" evidence="7">
    <location>
        <begin position="61"/>
        <end position="79"/>
    </location>
</feature>
<dbReference type="Gene3D" id="1.20.1560.10">
    <property type="entry name" value="ABC transporter type 1, transmembrane domain"/>
    <property type="match status" value="1"/>
</dbReference>
<evidence type="ECO:0000313" key="10">
    <source>
        <dbReference type="EMBL" id="VEI03063.1"/>
    </source>
</evidence>
<dbReference type="Gene3D" id="3.40.50.300">
    <property type="entry name" value="P-loop containing nucleotide triphosphate hydrolases"/>
    <property type="match status" value="1"/>
</dbReference>
<evidence type="ECO:0000259" key="9">
    <source>
        <dbReference type="PROSITE" id="PS50929"/>
    </source>
</evidence>
<sequence length="548" mass="57704">MTTHPDLIRRPAWRLLRLLLGDVPAGRRRLLGSILLSACASGASVALMGVAGWLLSRAAELPPVLYLEAAAVGVRFFGISRGAFRYVERLVGHDLALRMQSALRMRVYRHLSGTTLLGRRHGDLLVRATADVEAVLDLVVRVVVPACSASLVIIGTTVLLGRFSIGSAAVLLGSALISGVLMPWLTQRVSLRADREITPLRGELADRTRELAHLAPDLVALGADRDALDRTLEVDSRLRDAERRAARARGLASAGQVLAAGVAVIGALLIGGQAVADGELGGRILAVLVLTPLALHEVFANFTAAAQAHTRATESLDRIVEVLDTPPVGTGDSTKARVDGEHVRAGELPGLHVGGLTIGWPGHPPVLAGLDLDIEAGERVAVVGPSGIGKTTLAATVMGLIPPLAGTVTTTGRVRYLAQDAHVFATTIAENVRIGDRDATDREVAEALAHAGLAMDPDRIVGEDGATLSGGEAQRLALARVLVIHRDAAEPGIAPPLLILDEPTEHLDSETSAALIDDLWAGSQDAAMLVITHDTSVMDRCDRVWKID</sequence>
<feature type="transmembrane region" description="Helical" evidence="7">
    <location>
        <begin position="251"/>
        <end position="272"/>
    </location>
</feature>
<evidence type="ECO:0000256" key="5">
    <source>
        <dbReference type="ARBA" id="ARBA00022989"/>
    </source>
</evidence>
<evidence type="ECO:0000256" key="2">
    <source>
        <dbReference type="ARBA" id="ARBA00022692"/>
    </source>
</evidence>
<keyword evidence="4 10" id="KW-0067">ATP-binding</keyword>
<dbReference type="AlphaFoldDB" id="A0A3S4YWW7"/>
<dbReference type="GO" id="GO:0034775">
    <property type="term" value="P:glutathione transmembrane transport"/>
    <property type="evidence" value="ECO:0007669"/>
    <property type="project" value="InterPro"/>
</dbReference>
<dbReference type="SMART" id="SM00382">
    <property type="entry name" value="AAA"/>
    <property type="match status" value="1"/>
</dbReference>
<dbReference type="STRING" id="1122997.GCA_000425285_02207"/>
<evidence type="ECO:0000313" key="11">
    <source>
        <dbReference type="Proteomes" id="UP000277858"/>
    </source>
</evidence>
<feature type="transmembrane region" description="Helical" evidence="7">
    <location>
        <begin position="34"/>
        <end position="55"/>
    </location>
</feature>
<dbReference type="GO" id="GO:0005524">
    <property type="term" value="F:ATP binding"/>
    <property type="evidence" value="ECO:0007669"/>
    <property type="project" value="UniProtKB-KW"/>
</dbReference>
<evidence type="ECO:0000256" key="4">
    <source>
        <dbReference type="ARBA" id="ARBA00022840"/>
    </source>
</evidence>
<keyword evidence="11" id="KW-1185">Reference proteome</keyword>
<dbReference type="SUPFAM" id="SSF90123">
    <property type="entry name" value="ABC transporter transmembrane region"/>
    <property type="match status" value="1"/>
</dbReference>
<dbReference type="GO" id="GO:0034040">
    <property type="term" value="F:ATPase-coupled lipid transmembrane transporter activity"/>
    <property type="evidence" value="ECO:0007669"/>
    <property type="project" value="TreeGrafter"/>
</dbReference>
<keyword evidence="5 7" id="KW-1133">Transmembrane helix</keyword>
<feature type="transmembrane region" description="Helical" evidence="7">
    <location>
        <begin position="165"/>
        <end position="185"/>
    </location>
</feature>
<dbReference type="Pfam" id="PF00005">
    <property type="entry name" value="ABC_tran"/>
    <property type="match status" value="1"/>
</dbReference>
<keyword evidence="6 7" id="KW-0472">Membrane</keyword>
<keyword evidence="3" id="KW-0547">Nucleotide-binding</keyword>
<dbReference type="OrthoDB" id="3237158at2"/>
<gene>
    <name evidence="10" type="ORF">NCTC13652_01261</name>
</gene>
<dbReference type="InterPro" id="IPR003593">
    <property type="entry name" value="AAA+_ATPase"/>
</dbReference>
<dbReference type="NCBIfam" id="TIGR02868">
    <property type="entry name" value="CydC"/>
    <property type="match status" value="1"/>
</dbReference>
<evidence type="ECO:0000256" key="1">
    <source>
        <dbReference type="ARBA" id="ARBA00004651"/>
    </source>
</evidence>
<dbReference type="CDD" id="cd03228">
    <property type="entry name" value="ABCC_MRP_Like"/>
    <property type="match status" value="1"/>
</dbReference>
<protein>
    <submittedName>
        <fullName evidence="10">Probable ABC transporter ATP-binding protein HI_0664</fullName>
    </submittedName>
</protein>
<dbReference type="PROSITE" id="PS50893">
    <property type="entry name" value="ABC_TRANSPORTER_2"/>
    <property type="match status" value="1"/>
</dbReference>
<accession>A0A3S4YWW7</accession>
<evidence type="ECO:0000259" key="8">
    <source>
        <dbReference type="PROSITE" id="PS50893"/>
    </source>
</evidence>